<evidence type="ECO:0000313" key="2">
    <source>
        <dbReference type="Proteomes" id="UP000233742"/>
    </source>
</evidence>
<dbReference type="Proteomes" id="UP000233742">
    <property type="component" value="Chromosome"/>
</dbReference>
<name>A0A2K9EAZ8_9RHOB</name>
<keyword evidence="2" id="KW-1185">Reference proteome</keyword>
<dbReference type="KEGG" id="paro:CUV01_00385"/>
<dbReference type="AlphaFoldDB" id="A0A2K9EAZ8"/>
<reference evidence="1 2" key="1">
    <citation type="submission" date="2017-12" db="EMBL/GenBank/DDBJ databases">
        <authorList>
            <person name="Hurst M.R.H."/>
        </authorList>
    </citation>
    <scope>NUCLEOTIDE SEQUENCE [LARGE SCALE GENOMIC DNA]</scope>
    <source>
        <strain evidence="1 2">BM15</strain>
    </source>
</reference>
<protein>
    <submittedName>
        <fullName evidence="1">Uncharacterized protein</fullName>
    </submittedName>
</protein>
<dbReference type="RefSeq" id="WP_101458739.1">
    <property type="nucleotide sequence ID" value="NZ_CP025408.1"/>
</dbReference>
<gene>
    <name evidence="1" type="ORF">CUV01_00385</name>
</gene>
<sequence length="170" mass="19438">MLVMTPEAKAMLRKERRRERDAMRGKLGEGRHRALVDRLAQVIRTEREAGRIAVPFNLEGPLRHAIRAKLCREGWRWSDADAMARDLLDATFNRLGAHRPPWNEGQPEWLIEAGTLIQRDRCARRGCGKPLPEGHRKFCGKLCRDAHHTSLERLMSADEDAALDMAVGRE</sequence>
<proteinExistence type="predicted"/>
<dbReference type="EMBL" id="CP025408">
    <property type="protein sequence ID" value="AUH32060.1"/>
    <property type="molecule type" value="Genomic_DNA"/>
</dbReference>
<accession>A0A2K9EAZ8</accession>
<organism evidence="1 2">
    <name type="scientific">Paracoccus tegillarcae</name>
    <dbReference type="NCBI Taxonomy" id="1529068"/>
    <lineage>
        <taxon>Bacteria</taxon>
        <taxon>Pseudomonadati</taxon>
        <taxon>Pseudomonadota</taxon>
        <taxon>Alphaproteobacteria</taxon>
        <taxon>Rhodobacterales</taxon>
        <taxon>Paracoccaceae</taxon>
        <taxon>Paracoccus</taxon>
    </lineage>
</organism>
<dbReference type="OrthoDB" id="8371374at2"/>
<evidence type="ECO:0000313" key="1">
    <source>
        <dbReference type="EMBL" id="AUH32060.1"/>
    </source>
</evidence>